<dbReference type="Gene3D" id="1.20.1250.20">
    <property type="entry name" value="MFS general substrate transporter like domains"/>
    <property type="match status" value="1"/>
</dbReference>
<evidence type="ECO:0000256" key="5">
    <source>
        <dbReference type="ARBA" id="ARBA00023136"/>
    </source>
</evidence>
<evidence type="ECO:0008006" key="9">
    <source>
        <dbReference type="Google" id="ProtNLM"/>
    </source>
</evidence>
<dbReference type="InterPro" id="IPR036259">
    <property type="entry name" value="MFS_trans_sf"/>
</dbReference>
<dbReference type="GO" id="GO:0016020">
    <property type="term" value="C:membrane"/>
    <property type="evidence" value="ECO:0007669"/>
    <property type="project" value="UniProtKB-SubCell"/>
</dbReference>
<evidence type="ECO:0000313" key="8">
    <source>
        <dbReference type="Proteomes" id="UP000235371"/>
    </source>
</evidence>
<dbReference type="Proteomes" id="UP000235371">
    <property type="component" value="Unassembled WGS sequence"/>
</dbReference>
<proteinExistence type="predicted"/>
<keyword evidence="2" id="KW-0813">Transport</keyword>
<dbReference type="OrthoDB" id="2985014at2759"/>
<dbReference type="SUPFAM" id="SSF103473">
    <property type="entry name" value="MFS general substrate transporter"/>
    <property type="match status" value="1"/>
</dbReference>
<sequence length="100" mass="11245">PEPLLHIGPKTERSLVCKLDFLFLPIIGLAYFPHTLDHVNLGNTKTDGIEKDIGLKSGQYSLVLTYFYIPYALFAIPLSLFAKKFHPSSVIPVLMFIWGP</sequence>
<gene>
    <name evidence="7" type="ORF">K444DRAFT_718813</name>
</gene>
<feature type="transmembrane region" description="Helical" evidence="6">
    <location>
        <begin position="60"/>
        <end position="82"/>
    </location>
</feature>
<evidence type="ECO:0000256" key="6">
    <source>
        <dbReference type="SAM" id="Phobius"/>
    </source>
</evidence>
<organism evidence="7 8">
    <name type="scientific">Hyaloscypha bicolor E</name>
    <dbReference type="NCBI Taxonomy" id="1095630"/>
    <lineage>
        <taxon>Eukaryota</taxon>
        <taxon>Fungi</taxon>
        <taxon>Dikarya</taxon>
        <taxon>Ascomycota</taxon>
        <taxon>Pezizomycotina</taxon>
        <taxon>Leotiomycetes</taxon>
        <taxon>Helotiales</taxon>
        <taxon>Hyaloscyphaceae</taxon>
        <taxon>Hyaloscypha</taxon>
        <taxon>Hyaloscypha bicolor</taxon>
    </lineage>
</organism>
<comment type="subcellular location">
    <subcellularLocation>
        <location evidence="1">Membrane</location>
        <topology evidence="1">Multi-pass membrane protein</topology>
    </subcellularLocation>
</comment>
<evidence type="ECO:0000256" key="2">
    <source>
        <dbReference type="ARBA" id="ARBA00022448"/>
    </source>
</evidence>
<dbReference type="GeneID" id="36596513"/>
<dbReference type="PANTHER" id="PTHR43791:SF50">
    <property type="entry name" value="TRANSPORTER, PUTATIVE (AFU_ORTHOLOGUE AFUA_2G00840)-RELATED"/>
    <property type="match status" value="1"/>
</dbReference>
<keyword evidence="3 6" id="KW-0812">Transmembrane</keyword>
<accession>A0A2J6TG96</accession>
<evidence type="ECO:0000256" key="4">
    <source>
        <dbReference type="ARBA" id="ARBA00022989"/>
    </source>
</evidence>
<protein>
    <recommendedName>
        <fullName evidence="9">MFS general substrate transporter</fullName>
    </recommendedName>
</protein>
<dbReference type="InParanoid" id="A0A2J6TG96"/>
<feature type="non-terminal residue" evidence="7">
    <location>
        <position position="1"/>
    </location>
</feature>
<keyword evidence="5 6" id="KW-0472">Membrane</keyword>
<name>A0A2J6TG96_9HELO</name>
<dbReference type="AlphaFoldDB" id="A0A2J6TG96"/>
<evidence type="ECO:0000313" key="7">
    <source>
        <dbReference type="EMBL" id="PMD62047.1"/>
    </source>
</evidence>
<evidence type="ECO:0000256" key="1">
    <source>
        <dbReference type="ARBA" id="ARBA00004141"/>
    </source>
</evidence>
<dbReference type="GO" id="GO:0022857">
    <property type="term" value="F:transmembrane transporter activity"/>
    <property type="evidence" value="ECO:0007669"/>
    <property type="project" value="TreeGrafter"/>
</dbReference>
<keyword evidence="8" id="KW-1185">Reference proteome</keyword>
<evidence type="ECO:0000256" key="3">
    <source>
        <dbReference type="ARBA" id="ARBA00022692"/>
    </source>
</evidence>
<dbReference type="RefSeq" id="XP_024738951.1">
    <property type="nucleotide sequence ID" value="XM_024888437.1"/>
</dbReference>
<dbReference type="EMBL" id="KZ613785">
    <property type="protein sequence ID" value="PMD62047.1"/>
    <property type="molecule type" value="Genomic_DNA"/>
</dbReference>
<keyword evidence="4 6" id="KW-1133">Transmembrane helix</keyword>
<reference evidence="7 8" key="1">
    <citation type="submission" date="2016-04" db="EMBL/GenBank/DDBJ databases">
        <title>A degradative enzymes factory behind the ericoid mycorrhizal symbiosis.</title>
        <authorList>
            <consortium name="DOE Joint Genome Institute"/>
            <person name="Martino E."/>
            <person name="Morin E."/>
            <person name="Grelet G."/>
            <person name="Kuo A."/>
            <person name="Kohler A."/>
            <person name="Daghino S."/>
            <person name="Barry K."/>
            <person name="Choi C."/>
            <person name="Cichocki N."/>
            <person name="Clum A."/>
            <person name="Copeland A."/>
            <person name="Hainaut M."/>
            <person name="Haridas S."/>
            <person name="Labutti K."/>
            <person name="Lindquist E."/>
            <person name="Lipzen A."/>
            <person name="Khouja H.-R."/>
            <person name="Murat C."/>
            <person name="Ohm R."/>
            <person name="Olson A."/>
            <person name="Spatafora J."/>
            <person name="Veneault-Fourrey C."/>
            <person name="Henrissat B."/>
            <person name="Grigoriev I."/>
            <person name="Martin F."/>
            <person name="Perotto S."/>
        </authorList>
    </citation>
    <scope>NUCLEOTIDE SEQUENCE [LARGE SCALE GENOMIC DNA]</scope>
    <source>
        <strain evidence="7 8">E</strain>
    </source>
</reference>
<dbReference type="PANTHER" id="PTHR43791">
    <property type="entry name" value="PERMEASE-RELATED"/>
    <property type="match status" value="1"/>
</dbReference>